<comment type="similarity">
    <text evidence="5 11">Belongs to the purine/pyrimidine phosphoribosyltransferase family.</text>
</comment>
<evidence type="ECO:0000256" key="10">
    <source>
        <dbReference type="ARBA" id="ARBA00022726"/>
    </source>
</evidence>
<dbReference type="UniPathway" id="UPA00588">
    <property type="reaction ID" value="UER00646"/>
</dbReference>
<comment type="subunit">
    <text evidence="11">Homodimer.</text>
</comment>
<dbReference type="Gene3D" id="3.40.50.2020">
    <property type="match status" value="1"/>
</dbReference>
<evidence type="ECO:0000256" key="11">
    <source>
        <dbReference type="HAMAP-Rule" id="MF_00004"/>
    </source>
</evidence>
<dbReference type="GO" id="GO:0006168">
    <property type="term" value="P:adenine salvage"/>
    <property type="evidence" value="ECO:0007669"/>
    <property type="project" value="InterPro"/>
</dbReference>
<evidence type="ECO:0000256" key="8">
    <source>
        <dbReference type="ARBA" id="ARBA00022676"/>
    </source>
</evidence>
<dbReference type="NCBIfam" id="NF002636">
    <property type="entry name" value="PRK02304.1-5"/>
    <property type="match status" value="1"/>
</dbReference>
<dbReference type="GO" id="GO:0044209">
    <property type="term" value="P:AMP salvage"/>
    <property type="evidence" value="ECO:0007669"/>
    <property type="project" value="UniProtKB-UniRule"/>
</dbReference>
<dbReference type="GO" id="GO:0002055">
    <property type="term" value="F:adenine binding"/>
    <property type="evidence" value="ECO:0007669"/>
    <property type="project" value="TreeGrafter"/>
</dbReference>
<organism evidence="13 14">
    <name type="scientific">Aquimarina aggregata</name>
    <dbReference type="NCBI Taxonomy" id="1642818"/>
    <lineage>
        <taxon>Bacteria</taxon>
        <taxon>Pseudomonadati</taxon>
        <taxon>Bacteroidota</taxon>
        <taxon>Flavobacteriia</taxon>
        <taxon>Flavobacteriales</taxon>
        <taxon>Flavobacteriaceae</taxon>
        <taxon>Aquimarina</taxon>
    </lineage>
</organism>
<evidence type="ECO:0000256" key="3">
    <source>
        <dbReference type="ARBA" id="ARBA00004496"/>
    </source>
</evidence>
<keyword evidence="10 11" id="KW-0660">Purine salvage</keyword>
<dbReference type="EC" id="2.4.2.7" evidence="6 11"/>
<gene>
    <name evidence="11" type="primary">apt</name>
    <name evidence="13" type="ORF">AWE51_06390</name>
</gene>
<comment type="pathway">
    <text evidence="4 11">Purine metabolism; AMP biosynthesis via salvage pathway; AMP from adenine: step 1/1.</text>
</comment>
<sequence>MNIQDFIRDISDFPKPGILFKDITPLLANHEALVSCADQLSSFCPKDVKIDKVIGIESRGFIIGAMIAERLGAGFVPVRKKGKLPYTVKSRSYGLEYGEDTLEIHTDAIVPGEHVLIHDDVLATGGTAKAVCDLVTELGGKVVQCNFIMQLDFLKGKDKLDVPIQSLLTYS</sequence>
<evidence type="ECO:0000256" key="5">
    <source>
        <dbReference type="ARBA" id="ARBA00008391"/>
    </source>
</evidence>
<evidence type="ECO:0000256" key="9">
    <source>
        <dbReference type="ARBA" id="ARBA00022679"/>
    </source>
</evidence>
<dbReference type="PANTHER" id="PTHR32315:SF3">
    <property type="entry name" value="ADENINE PHOSPHORIBOSYLTRANSFERASE"/>
    <property type="match status" value="1"/>
</dbReference>
<comment type="function">
    <text evidence="2 11">Catalyzes a salvage reaction resulting in the formation of AMP, that is energically less costly than de novo synthesis.</text>
</comment>
<keyword evidence="14" id="KW-1185">Reference proteome</keyword>
<evidence type="ECO:0000256" key="1">
    <source>
        <dbReference type="ARBA" id="ARBA00000868"/>
    </source>
</evidence>
<evidence type="ECO:0000259" key="12">
    <source>
        <dbReference type="Pfam" id="PF00156"/>
    </source>
</evidence>
<keyword evidence="8 11" id="KW-0328">Glycosyltransferase</keyword>
<dbReference type="PANTHER" id="PTHR32315">
    <property type="entry name" value="ADENINE PHOSPHORIBOSYLTRANSFERASE"/>
    <property type="match status" value="1"/>
</dbReference>
<dbReference type="AlphaFoldDB" id="A0A163AIX2"/>
<dbReference type="GO" id="GO:0006166">
    <property type="term" value="P:purine ribonucleoside salvage"/>
    <property type="evidence" value="ECO:0007669"/>
    <property type="project" value="UniProtKB-UniRule"/>
</dbReference>
<accession>A0A163AIX2</accession>
<feature type="domain" description="Phosphoribosyltransferase" evidence="12">
    <location>
        <begin position="36"/>
        <end position="146"/>
    </location>
</feature>
<protein>
    <recommendedName>
        <fullName evidence="6 11">Adenine phosphoribosyltransferase</fullName>
        <shortName evidence="11">APRT</shortName>
        <ecNumber evidence="6 11">2.4.2.7</ecNumber>
    </recommendedName>
</protein>
<dbReference type="OrthoDB" id="9803963at2"/>
<dbReference type="Pfam" id="PF00156">
    <property type="entry name" value="Pribosyltran"/>
    <property type="match status" value="1"/>
</dbReference>
<reference evidence="13 14" key="1">
    <citation type="submission" date="2016-01" db="EMBL/GenBank/DDBJ databases">
        <title>The draft genome sequence of Aquimarina sp. RZW4-3-2.</title>
        <authorList>
            <person name="Wang Y."/>
        </authorList>
    </citation>
    <scope>NUCLEOTIDE SEQUENCE [LARGE SCALE GENOMIC DNA]</scope>
    <source>
        <strain evidence="13 14">RZW4-3-2</strain>
    </source>
</reference>
<name>A0A163AIX2_9FLAO</name>
<keyword evidence="9 11" id="KW-0808">Transferase</keyword>
<dbReference type="SUPFAM" id="SSF53271">
    <property type="entry name" value="PRTase-like"/>
    <property type="match status" value="1"/>
</dbReference>
<proteinExistence type="inferred from homology"/>
<dbReference type="InterPro" id="IPR029057">
    <property type="entry name" value="PRTase-like"/>
</dbReference>
<evidence type="ECO:0000313" key="14">
    <source>
        <dbReference type="Proteomes" id="UP000076715"/>
    </source>
</evidence>
<dbReference type="HAMAP" id="MF_00004">
    <property type="entry name" value="Aden_phosphoribosyltr"/>
    <property type="match status" value="1"/>
</dbReference>
<evidence type="ECO:0000256" key="4">
    <source>
        <dbReference type="ARBA" id="ARBA00004659"/>
    </source>
</evidence>
<dbReference type="FunFam" id="3.40.50.2020:FF:000021">
    <property type="entry name" value="Adenine phosphoribosyltransferase"/>
    <property type="match status" value="1"/>
</dbReference>
<dbReference type="Proteomes" id="UP000076715">
    <property type="component" value="Unassembled WGS sequence"/>
</dbReference>
<dbReference type="GO" id="GO:0016208">
    <property type="term" value="F:AMP binding"/>
    <property type="evidence" value="ECO:0007669"/>
    <property type="project" value="TreeGrafter"/>
</dbReference>
<keyword evidence="7 11" id="KW-0963">Cytoplasm</keyword>
<evidence type="ECO:0000256" key="2">
    <source>
        <dbReference type="ARBA" id="ARBA00003968"/>
    </source>
</evidence>
<dbReference type="InterPro" id="IPR005764">
    <property type="entry name" value="Ade_phspho_trans"/>
</dbReference>
<dbReference type="GO" id="GO:0003999">
    <property type="term" value="F:adenine phosphoribosyltransferase activity"/>
    <property type="evidence" value="ECO:0007669"/>
    <property type="project" value="UniProtKB-UniRule"/>
</dbReference>
<dbReference type="CDD" id="cd06223">
    <property type="entry name" value="PRTases_typeI"/>
    <property type="match status" value="1"/>
</dbReference>
<dbReference type="RefSeq" id="WP_066314207.1">
    <property type="nucleotide sequence ID" value="NZ_CANLSS010000013.1"/>
</dbReference>
<dbReference type="NCBIfam" id="TIGR01090">
    <property type="entry name" value="apt"/>
    <property type="match status" value="1"/>
</dbReference>
<evidence type="ECO:0000256" key="6">
    <source>
        <dbReference type="ARBA" id="ARBA00011893"/>
    </source>
</evidence>
<evidence type="ECO:0000256" key="7">
    <source>
        <dbReference type="ARBA" id="ARBA00022490"/>
    </source>
</evidence>
<evidence type="ECO:0000313" key="13">
    <source>
        <dbReference type="EMBL" id="KZS40573.1"/>
    </source>
</evidence>
<comment type="subcellular location">
    <subcellularLocation>
        <location evidence="3 11">Cytoplasm</location>
    </subcellularLocation>
</comment>
<dbReference type="STRING" id="1642818.AWE51_06390"/>
<comment type="catalytic activity">
    <reaction evidence="1 11">
        <text>AMP + diphosphate = 5-phospho-alpha-D-ribose 1-diphosphate + adenine</text>
        <dbReference type="Rhea" id="RHEA:16609"/>
        <dbReference type="ChEBI" id="CHEBI:16708"/>
        <dbReference type="ChEBI" id="CHEBI:33019"/>
        <dbReference type="ChEBI" id="CHEBI:58017"/>
        <dbReference type="ChEBI" id="CHEBI:456215"/>
        <dbReference type="EC" id="2.4.2.7"/>
    </reaction>
</comment>
<dbReference type="NCBIfam" id="NF002634">
    <property type="entry name" value="PRK02304.1-3"/>
    <property type="match status" value="1"/>
</dbReference>
<dbReference type="InterPro" id="IPR050054">
    <property type="entry name" value="UPRTase/APRTase"/>
</dbReference>
<comment type="caution">
    <text evidence="13">The sequence shown here is derived from an EMBL/GenBank/DDBJ whole genome shotgun (WGS) entry which is preliminary data.</text>
</comment>
<dbReference type="InterPro" id="IPR000836">
    <property type="entry name" value="PRTase_dom"/>
</dbReference>
<dbReference type="GO" id="GO:0005737">
    <property type="term" value="C:cytoplasm"/>
    <property type="evidence" value="ECO:0007669"/>
    <property type="project" value="UniProtKB-SubCell"/>
</dbReference>
<dbReference type="EMBL" id="LQRT01000013">
    <property type="protein sequence ID" value="KZS40573.1"/>
    <property type="molecule type" value="Genomic_DNA"/>
</dbReference>